<dbReference type="EMBL" id="JBHSCX010000020">
    <property type="protein sequence ID" value="MFC4363307.1"/>
    <property type="molecule type" value="Genomic_DNA"/>
</dbReference>
<accession>A0ABV8V621</accession>
<dbReference type="RefSeq" id="WP_290261024.1">
    <property type="nucleotide sequence ID" value="NZ_JAUFQG010000004.1"/>
</dbReference>
<keyword evidence="2" id="KW-1185">Reference proteome</keyword>
<name>A0ABV8V621_9GAMM</name>
<dbReference type="PROSITE" id="PS51257">
    <property type="entry name" value="PROKAR_LIPOPROTEIN"/>
    <property type="match status" value="1"/>
</dbReference>
<evidence type="ECO:0000313" key="2">
    <source>
        <dbReference type="Proteomes" id="UP001595840"/>
    </source>
</evidence>
<evidence type="ECO:0000313" key="1">
    <source>
        <dbReference type="EMBL" id="MFC4363307.1"/>
    </source>
</evidence>
<sequence length="66" mass="7726">MKWFALAMTVLLVACSNKSIYKGMQESNRQECNKLPDSQWEQCLKDNSQSYEDYKRERDALKSSAE</sequence>
<gene>
    <name evidence="1" type="ORF">ACFOX3_13410</name>
</gene>
<protein>
    <recommendedName>
        <fullName evidence="3">Lipoprotein</fullName>
    </recommendedName>
</protein>
<dbReference type="Proteomes" id="UP001595840">
    <property type="component" value="Unassembled WGS sequence"/>
</dbReference>
<reference evidence="2" key="1">
    <citation type="journal article" date="2019" name="Int. J. Syst. Evol. Microbiol.">
        <title>The Global Catalogue of Microorganisms (GCM) 10K type strain sequencing project: providing services to taxonomists for standard genome sequencing and annotation.</title>
        <authorList>
            <consortium name="The Broad Institute Genomics Platform"/>
            <consortium name="The Broad Institute Genome Sequencing Center for Infectious Disease"/>
            <person name="Wu L."/>
            <person name="Ma J."/>
        </authorList>
    </citation>
    <scope>NUCLEOTIDE SEQUENCE [LARGE SCALE GENOMIC DNA]</scope>
    <source>
        <strain evidence="2">CECT 8570</strain>
    </source>
</reference>
<proteinExistence type="predicted"/>
<evidence type="ECO:0008006" key="3">
    <source>
        <dbReference type="Google" id="ProtNLM"/>
    </source>
</evidence>
<organism evidence="1 2">
    <name type="scientific">Simiduia curdlanivorans</name>
    <dbReference type="NCBI Taxonomy" id="1492769"/>
    <lineage>
        <taxon>Bacteria</taxon>
        <taxon>Pseudomonadati</taxon>
        <taxon>Pseudomonadota</taxon>
        <taxon>Gammaproteobacteria</taxon>
        <taxon>Cellvibrionales</taxon>
        <taxon>Cellvibrionaceae</taxon>
        <taxon>Simiduia</taxon>
    </lineage>
</organism>
<comment type="caution">
    <text evidence="1">The sequence shown here is derived from an EMBL/GenBank/DDBJ whole genome shotgun (WGS) entry which is preliminary data.</text>
</comment>